<dbReference type="Pfam" id="PF03725">
    <property type="entry name" value="RNase_PH_C"/>
    <property type="match status" value="1"/>
</dbReference>
<dbReference type="AlphaFoldDB" id="A0A346XV36"/>
<dbReference type="GO" id="GO:0031125">
    <property type="term" value="P:rRNA 3'-end processing"/>
    <property type="evidence" value="ECO:0007669"/>
    <property type="project" value="UniProtKB-ARBA"/>
</dbReference>
<dbReference type="HAMAP" id="MF_00564">
    <property type="entry name" value="RNase_PH"/>
    <property type="match status" value="1"/>
</dbReference>
<evidence type="ECO:0000313" key="11">
    <source>
        <dbReference type="Proteomes" id="UP000264006"/>
    </source>
</evidence>
<dbReference type="NCBIfam" id="TIGR01966">
    <property type="entry name" value="RNasePH"/>
    <property type="match status" value="1"/>
</dbReference>
<dbReference type="InterPro" id="IPR002381">
    <property type="entry name" value="RNase_PH_bac-type"/>
</dbReference>
<dbReference type="EMBL" id="CP031165">
    <property type="protein sequence ID" value="AXV06083.1"/>
    <property type="molecule type" value="Genomic_DNA"/>
</dbReference>
<evidence type="ECO:0000259" key="8">
    <source>
        <dbReference type="Pfam" id="PF01138"/>
    </source>
</evidence>
<feature type="binding site" evidence="7">
    <location>
        <position position="91"/>
    </location>
    <ligand>
        <name>phosphate</name>
        <dbReference type="ChEBI" id="CHEBI:43474"/>
        <note>substrate</note>
    </ligand>
</feature>
<dbReference type="InterPro" id="IPR027408">
    <property type="entry name" value="PNPase/RNase_PH_dom_sf"/>
</dbReference>
<comment type="function">
    <text evidence="7">Phosphorolytic 3'-5' exoribonuclease that plays an important role in tRNA 3'-end maturation. Removes nucleotide residues following the 3'-CCA terminus of tRNAs; can also add nucleotides to the ends of RNA molecules by using nucleoside diphosphates as substrates, but this may not be physiologically important. Probably plays a role in initiation of 16S rRNA degradation (leading to ribosome degradation) during starvation.</text>
</comment>
<feature type="domain" description="Exoribonuclease phosphorolytic" evidence="9">
    <location>
        <begin position="163"/>
        <end position="228"/>
    </location>
</feature>
<evidence type="ECO:0000256" key="6">
    <source>
        <dbReference type="ARBA" id="ARBA00022884"/>
    </source>
</evidence>
<dbReference type="GO" id="GO:0000049">
    <property type="term" value="F:tRNA binding"/>
    <property type="evidence" value="ECO:0007669"/>
    <property type="project" value="UniProtKB-UniRule"/>
</dbReference>
<evidence type="ECO:0000256" key="5">
    <source>
        <dbReference type="ARBA" id="ARBA00022695"/>
    </source>
</evidence>
<keyword evidence="2 7" id="KW-0698">rRNA processing</keyword>
<accession>A0A346XV36</accession>
<dbReference type="PANTHER" id="PTHR11953">
    <property type="entry name" value="EXOSOME COMPLEX COMPONENT"/>
    <property type="match status" value="1"/>
</dbReference>
<dbReference type="InterPro" id="IPR020568">
    <property type="entry name" value="Ribosomal_Su5_D2-typ_SF"/>
</dbReference>
<evidence type="ECO:0000256" key="4">
    <source>
        <dbReference type="ARBA" id="ARBA00022694"/>
    </source>
</evidence>
<evidence type="ECO:0000256" key="1">
    <source>
        <dbReference type="ARBA" id="ARBA00006678"/>
    </source>
</evidence>
<dbReference type="Gene3D" id="3.30.230.70">
    <property type="entry name" value="GHMP Kinase, N-terminal domain"/>
    <property type="match status" value="1"/>
</dbReference>
<keyword evidence="4 7" id="KW-0819">tRNA processing</keyword>
<dbReference type="PANTHER" id="PTHR11953:SF0">
    <property type="entry name" value="EXOSOME COMPLEX COMPONENT RRP41"/>
    <property type="match status" value="1"/>
</dbReference>
<name>A0A346XV36_9ACTN</name>
<dbReference type="EC" id="2.7.7.56" evidence="7"/>
<dbReference type="GO" id="GO:0000175">
    <property type="term" value="F:3'-5'-RNA exonuclease activity"/>
    <property type="evidence" value="ECO:0007669"/>
    <property type="project" value="UniProtKB-UniRule"/>
</dbReference>
<evidence type="ECO:0000259" key="9">
    <source>
        <dbReference type="Pfam" id="PF03725"/>
    </source>
</evidence>
<feature type="binding site" evidence="7">
    <location>
        <begin position="129"/>
        <end position="131"/>
    </location>
    <ligand>
        <name>phosphate</name>
        <dbReference type="ChEBI" id="CHEBI:43474"/>
        <note>substrate</note>
    </ligand>
</feature>
<comment type="catalytic activity">
    <reaction evidence="7">
        <text>tRNA(n+1) + phosphate = tRNA(n) + a ribonucleoside 5'-diphosphate</text>
        <dbReference type="Rhea" id="RHEA:10628"/>
        <dbReference type="Rhea" id="RHEA-COMP:17343"/>
        <dbReference type="Rhea" id="RHEA-COMP:17344"/>
        <dbReference type="ChEBI" id="CHEBI:43474"/>
        <dbReference type="ChEBI" id="CHEBI:57930"/>
        <dbReference type="ChEBI" id="CHEBI:173114"/>
        <dbReference type="EC" id="2.7.7.56"/>
    </reaction>
</comment>
<keyword evidence="7" id="KW-0808">Transferase</keyword>
<dbReference type="InterPro" id="IPR036345">
    <property type="entry name" value="ExoRNase_PH_dom2_sf"/>
</dbReference>
<dbReference type="InterPro" id="IPR015847">
    <property type="entry name" value="ExoRNase_PH_dom2"/>
</dbReference>
<keyword evidence="5 7" id="KW-0548">Nucleotidyltransferase</keyword>
<protein>
    <recommendedName>
        <fullName evidence="7">Ribonuclease PH</fullName>
        <shortName evidence="7">RNase PH</shortName>
        <ecNumber evidence="7">2.7.7.56</ecNumber>
    </recommendedName>
    <alternativeName>
        <fullName evidence="7">tRNA nucleotidyltransferase</fullName>
    </alternativeName>
</protein>
<dbReference type="Pfam" id="PF01138">
    <property type="entry name" value="RNase_PH"/>
    <property type="match status" value="1"/>
</dbReference>
<dbReference type="SUPFAM" id="SSF55666">
    <property type="entry name" value="Ribonuclease PH domain 2-like"/>
    <property type="match status" value="1"/>
</dbReference>
<gene>
    <name evidence="7" type="primary">rph</name>
    <name evidence="10" type="ORF">DVS28_a1384</name>
</gene>
<reference evidence="10 11" key="1">
    <citation type="submission" date="2018-09" db="EMBL/GenBank/DDBJ databases">
        <title>Complete genome sequence of Euzebya sp. DY32-46 isolated from seawater of Pacific Ocean.</title>
        <authorList>
            <person name="Xu L."/>
            <person name="Wu Y.-H."/>
            <person name="Xu X.-W."/>
        </authorList>
    </citation>
    <scope>NUCLEOTIDE SEQUENCE [LARGE SCALE GENOMIC DNA]</scope>
    <source>
        <strain evidence="10 11">DY32-46</strain>
    </source>
</reference>
<proteinExistence type="inferred from homology"/>
<comment type="similarity">
    <text evidence="1 7">Belongs to the RNase PH family.</text>
</comment>
<dbReference type="GO" id="GO:0009022">
    <property type="term" value="F:tRNA nucleotidyltransferase activity"/>
    <property type="evidence" value="ECO:0007669"/>
    <property type="project" value="UniProtKB-UniRule"/>
</dbReference>
<dbReference type="OrthoDB" id="9802265at2"/>
<evidence type="ECO:0000256" key="2">
    <source>
        <dbReference type="ARBA" id="ARBA00022552"/>
    </source>
</evidence>
<dbReference type="KEGG" id="euz:DVS28_a1384"/>
<dbReference type="FunFam" id="3.30.230.70:FF:000003">
    <property type="entry name" value="Ribonuclease PH"/>
    <property type="match status" value="1"/>
</dbReference>
<evidence type="ECO:0000256" key="3">
    <source>
        <dbReference type="ARBA" id="ARBA00022555"/>
    </source>
</evidence>
<feature type="domain" description="Exoribonuclease phosphorolytic" evidence="8">
    <location>
        <begin position="15"/>
        <end position="143"/>
    </location>
</feature>
<dbReference type="PROSITE" id="PS01277">
    <property type="entry name" value="RIBONUCLEASE_PH"/>
    <property type="match status" value="1"/>
</dbReference>
<comment type="subunit">
    <text evidence="7">Homohexameric ring arranged as a trimer of dimers.</text>
</comment>
<dbReference type="InterPro" id="IPR050080">
    <property type="entry name" value="RNase_PH"/>
</dbReference>
<dbReference type="InterPro" id="IPR018336">
    <property type="entry name" value="RNase_PH_CS"/>
</dbReference>
<dbReference type="GO" id="GO:0016075">
    <property type="term" value="P:rRNA catabolic process"/>
    <property type="evidence" value="ECO:0007669"/>
    <property type="project" value="UniProtKB-UniRule"/>
</dbReference>
<evidence type="ECO:0000313" key="10">
    <source>
        <dbReference type="EMBL" id="AXV06083.1"/>
    </source>
</evidence>
<evidence type="ECO:0000256" key="7">
    <source>
        <dbReference type="HAMAP-Rule" id="MF_00564"/>
    </source>
</evidence>
<dbReference type="SUPFAM" id="SSF54211">
    <property type="entry name" value="Ribosomal protein S5 domain 2-like"/>
    <property type="match status" value="1"/>
</dbReference>
<keyword evidence="11" id="KW-1185">Reference proteome</keyword>
<keyword evidence="6" id="KW-0694">RNA-binding</keyword>
<dbReference type="Proteomes" id="UP000264006">
    <property type="component" value="Chromosome"/>
</dbReference>
<keyword evidence="3 7" id="KW-0820">tRNA-binding</keyword>
<dbReference type="InterPro" id="IPR001247">
    <property type="entry name" value="ExoRNase_PH_dom1"/>
</dbReference>
<sequence length="244" mass="26019">MTDQPARPDGRATDQLRPLTITTGLQSYAEGSADITMGETRVLCSASISDDVPRWLRESGSGWITGEYSMLPRATRERTDREAARGKQKGRTVEIQRLIGRSLRAAVDLDHLGGVSITLDCDVLQADGGTRTASISGAWVALAVGLRTAAEREIIRTLPELTQIAAVSVGIVDGEPRLDLCYDEDAGAETDMNVVMSGDGRLIEVQGTAEGVPFSRQELTDMLDLAAAGCEQLFAAQRDAVAAA</sequence>
<organism evidence="10 11">
    <name type="scientific">Euzebya pacifica</name>
    <dbReference type="NCBI Taxonomy" id="1608957"/>
    <lineage>
        <taxon>Bacteria</taxon>
        <taxon>Bacillati</taxon>
        <taxon>Actinomycetota</taxon>
        <taxon>Nitriliruptoria</taxon>
        <taxon>Euzebyales</taxon>
    </lineage>
</organism>
<dbReference type="RefSeq" id="WP_114590790.1">
    <property type="nucleotide sequence ID" value="NZ_CAXIBR010000126.1"/>
</dbReference>
<dbReference type="GO" id="GO:0008033">
    <property type="term" value="P:tRNA processing"/>
    <property type="evidence" value="ECO:0007669"/>
    <property type="project" value="UniProtKB-UniRule"/>
</dbReference>